<evidence type="ECO:0000256" key="7">
    <source>
        <dbReference type="ARBA" id="ARBA00023146"/>
    </source>
</evidence>
<dbReference type="SUPFAM" id="SSF52374">
    <property type="entry name" value="Nucleotidylyl transferase"/>
    <property type="match status" value="1"/>
</dbReference>
<sequence length="921" mass="103609">MATFPFPYVNAPPHIGSIFTLLRVEFMSRYMRMKGYNVLFAQGWHATGGPIVSAALRVREGDPKQISNLLSMGVPKDEIPRFGDPEHWVRYFSAKWREDLRRLGISVDWRREFYTTRLNPSYSAFVRWQYIKLRERGLVAKGAHPVVWCPKEQKVVGDHDRPDEYVGIGPEEAFVIKFRGEDGLIYPCLTYRPETLLGVTNIWVRMDAEYAVAIVDGETWVTSRYSLDELRDQGHAVEVQGHVRGSDLVNRIVVNPANGDRVPVLPAEFVDPDLGTGIVMSVPAHAPYDYAALRDVKSDPGRHGVNPSLVEGLVPRGIIRVEGRGAAPAVEAVEGADISRQDDPRLEHLTKEIYSLEYYEGRLGDAFGDLSGVSVRDGKAKFADRLVKSGVALRLHTLPQRVYCRCGARTHVKIVDDQWFLRYSDPGWKSLAHECVDSMKFYPEDVRRIFHGQIDWLQDWACAHKGELGTPLPWDEDWMVESLSDSTVYMAYYTIAKYLQHTDSYGIDPSRLTPEFFDYVLLGKGDPSSVAGSTGIREELIRSMRSEFLYWYPVDFRNSGKDLMYNHLVFFIYHHAAIFPREHWPRGIGINGWVLVEGRKMSKTAGNFILARDAVARWGADATRVAEALAGDPGLEDPSFDAKVAANAVDELYAWHEFAVNNYGRGRDSRLKVDDWFESVLNRTLAEVDSLMSATKFRSALVLGFYELQNRFRWYLRRSGTPNRDLMARFIEVQTLLLAPFAPHVAEEIWSAIGKDGLISLSAWPEPDPSRVRPELEAAEELVMRTLDDVRHVLSLVKGKPVRVRIVVADPWKYSFVDSIRGALSSGNKLGDAINSAVRSLEPGIRGRAAPIAAAISRDPGLLAISVGRDLERRALEEALEFMSSELKLPVVLEDEQSSGHGKASQAVPARPAIIVDVEQV</sequence>
<dbReference type="InterPro" id="IPR013155">
    <property type="entry name" value="M/V/L/I-tRNA-synth_anticd-bd"/>
</dbReference>
<feature type="domain" description="Methionyl/Leucyl tRNA synthetase" evidence="12">
    <location>
        <begin position="560"/>
        <end position="642"/>
    </location>
</feature>
<dbReference type="CDD" id="cd07959">
    <property type="entry name" value="Anticodon_Ia_Leu_AEc"/>
    <property type="match status" value="1"/>
</dbReference>
<dbReference type="Gene3D" id="1.10.730.10">
    <property type="entry name" value="Isoleucyl-tRNA Synthetase, Domain 1"/>
    <property type="match status" value="1"/>
</dbReference>
<dbReference type="Gene3D" id="3.40.50.620">
    <property type="entry name" value="HUPs"/>
    <property type="match status" value="1"/>
</dbReference>
<dbReference type="Pfam" id="PF09334">
    <property type="entry name" value="tRNA-synt_1g"/>
    <property type="match status" value="1"/>
</dbReference>
<organism evidence="13 14">
    <name type="scientific">Conexivisphaera calida</name>
    <dbReference type="NCBI Taxonomy" id="1874277"/>
    <lineage>
        <taxon>Archaea</taxon>
        <taxon>Nitrososphaerota</taxon>
        <taxon>Conexivisphaeria</taxon>
        <taxon>Conexivisphaerales</taxon>
        <taxon>Conexivisphaeraceae</taxon>
        <taxon>Conexivisphaera</taxon>
    </lineage>
</organism>
<dbReference type="Pfam" id="PF00133">
    <property type="entry name" value="tRNA-synt_1"/>
    <property type="match status" value="1"/>
</dbReference>
<dbReference type="NCBIfam" id="TIGR00395">
    <property type="entry name" value="leuS_arch"/>
    <property type="match status" value="1"/>
</dbReference>
<reference evidence="13 14" key="1">
    <citation type="journal article" date="2019" name="ISME J.">
        <title>Isolation and characterization of a thermophilic sulfur- and iron-reducing thaumarchaeote from a terrestrial acidic hot spring.</title>
        <authorList>
            <person name="Kato S."/>
            <person name="Itoh T."/>
            <person name="Yuki M."/>
            <person name="Nagamori M."/>
            <person name="Ohnishi M."/>
            <person name="Uematsu K."/>
            <person name="Suzuki K."/>
            <person name="Takashina T."/>
            <person name="Ohkuma M."/>
        </authorList>
    </citation>
    <scope>NUCLEOTIDE SEQUENCE [LARGE SCALE GENOMIC DNA]</scope>
    <source>
        <strain evidence="13 14">NAS-02</strain>
    </source>
</reference>
<evidence type="ECO:0000259" key="10">
    <source>
        <dbReference type="Pfam" id="PF00133"/>
    </source>
</evidence>
<keyword evidence="7 9" id="KW-0030">Aminoacyl-tRNA synthetase</keyword>
<dbReference type="InterPro" id="IPR002300">
    <property type="entry name" value="aa-tRNA-synth_Ia"/>
</dbReference>
<dbReference type="EMBL" id="AP018732">
    <property type="protein sequence ID" value="BBE41922.1"/>
    <property type="molecule type" value="Genomic_DNA"/>
</dbReference>
<dbReference type="InterPro" id="IPR014729">
    <property type="entry name" value="Rossmann-like_a/b/a_fold"/>
</dbReference>
<name>A0A4P2VDK3_9ARCH</name>
<protein>
    <recommendedName>
        <fullName evidence="2 8">Leucine--tRNA ligase</fullName>
        <ecNumber evidence="2 8">6.1.1.4</ecNumber>
    </recommendedName>
</protein>
<evidence type="ECO:0000259" key="12">
    <source>
        <dbReference type="Pfam" id="PF09334"/>
    </source>
</evidence>
<keyword evidence="4 9" id="KW-0547">Nucleotide-binding</keyword>
<dbReference type="InterPro" id="IPR009008">
    <property type="entry name" value="Val/Leu/Ile-tRNA-synth_edit"/>
</dbReference>
<dbReference type="AlphaFoldDB" id="A0A4P2VDK3"/>
<dbReference type="Proteomes" id="UP000509448">
    <property type="component" value="Chromosome"/>
</dbReference>
<feature type="domain" description="Methionyl/Valyl/Leucyl/Isoleucyl-tRNA synthetase anticodon-binding" evidence="11">
    <location>
        <begin position="674"/>
        <end position="805"/>
    </location>
</feature>
<dbReference type="Gene3D" id="3.30.2320.20">
    <property type="entry name" value="Class I aminoacyl-tRNA synthetases (RS)"/>
    <property type="match status" value="1"/>
</dbReference>
<evidence type="ECO:0000256" key="1">
    <source>
        <dbReference type="ARBA" id="ARBA00005594"/>
    </source>
</evidence>
<dbReference type="SUPFAM" id="SSF47323">
    <property type="entry name" value="Anticodon-binding domain of a subclass of class I aminoacyl-tRNA synthetases"/>
    <property type="match status" value="1"/>
</dbReference>
<dbReference type="PANTHER" id="PTHR45794">
    <property type="entry name" value="LEUCYL-TRNA SYNTHETASE"/>
    <property type="match status" value="1"/>
</dbReference>
<accession>A0A4P2VDK3</accession>
<evidence type="ECO:0000259" key="11">
    <source>
        <dbReference type="Pfam" id="PF08264"/>
    </source>
</evidence>
<proteinExistence type="inferred from homology"/>
<evidence type="ECO:0000256" key="4">
    <source>
        <dbReference type="ARBA" id="ARBA00022741"/>
    </source>
</evidence>
<dbReference type="GO" id="GO:0006429">
    <property type="term" value="P:leucyl-tRNA aminoacylation"/>
    <property type="evidence" value="ECO:0007669"/>
    <property type="project" value="UniProtKB-UniRule"/>
</dbReference>
<keyword evidence="5 9" id="KW-0067">ATP-binding</keyword>
<dbReference type="InterPro" id="IPR004493">
    <property type="entry name" value="Leu-tRNA-synth_Ia_arc/euk"/>
</dbReference>
<dbReference type="NCBIfam" id="NF008957">
    <property type="entry name" value="PRK12300.1"/>
    <property type="match status" value="1"/>
</dbReference>
<keyword evidence="14" id="KW-1185">Reference proteome</keyword>
<comment type="similarity">
    <text evidence="1 9">Belongs to the class-I aminoacyl-tRNA synthetase family.</text>
</comment>
<dbReference type="EC" id="6.1.1.4" evidence="2 8"/>
<dbReference type="KEGG" id="ccai:NAS2_0533"/>
<dbReference type="Pfam" id="PF08264">
    <property type="entry name" value="Anticodon_1"/>
    <property type="match status" value="1"/>
</dbReference>
<evidence type="ECO:0000256" key="3">
    <source>
        <dbReference type="ARBA" id="ARBA00022598"/>
    </source>
</evidence>
<dbReference type="GO" id="GO:0004823">
    <property type="term" value="F:leucine-tRNA ligase activity"/>
    <property type="evidence" value="ECO:0007669"/>
    <property type="project" value="UniProtKB-UniRule"/>
</dbReference>
<evidence type="ECO:0000256" key="9">
    <source>
        <dbReference type="RuleBase" id="RU363039"/>
    </source>
</evidence>
<dbReference type="Gene3D" id="3.90.740.10">
    <property type="entry name" value="Valyl/Leucyl/Isoleucyl-tRNA synthetase, editing domain"/>
    <property type="match status" value="1"/>
</dbReference>
<dbReference type="GO" id="GO:0002161">
    <property type="term" value="F:aminoacyl-tRNA deacylase activity"/>
    <property type="evidence" value="ECO:0007669"/>
    <property type="project" value="InterPro"/>
</dbReference>
<evidence type="ECO:0000256" key="5">
    <source>
        <dbReference type="ARBA" id="ARBA00022840"/>
    </source>
</evidence>
<dbReference type="InterPro" id="IPR015413">
    <property type="entry name" value="Methionyl/Leucyl_tRNA_Synth"/>
</dbReference>
<dbReference type="GO" id="GO:0005524">
    <property type="term" value="F:ATP binding"/>
    <property type="evidence" value="ECO:0007669"/>
    <property type="project" value="UniProtKB-KW"/>
</dbReference>
<keyword evidence="3 9" id="KW-0436">Ligase</keyword>
<evidence type="ECO:0000256" key="6">
    <source>
        <dbReference type="ARBA" id="ARBA00022917"/>
    </source>
</evidence>
<evidence type="ECO:0000313" key="13">
    <source>
        <dbReference type="EMBL" id="BBE41922.1"/>
    </source>
</evidence>
<evidence type="ECO:0000256" key="8">
    <source>
        <dbReference type="NCBIfam" id="TIGR00395"/>
    </source>
</evidence>
<keyword evidence="6 9" id="KW-0648">Protein biosynthesis</keyword>
<dbReference type="InterPro" id="IPR009080">
    <property type="entry name" value="tRNAsynth_Ia_anticodon-bd"/>
</dbReference>
<evidence type="ECO:0000313" key="14">
    <source>
        <dbReference type="Proteomes" id="UP000509448"/>
    </source>
</evidence>
<dbReference type="Gene3D" id="1.10.10.720">
    <property type="entry name" value="leucyl-tRNA synthetase"/>
    <property type="match status" value="1"/>
</dbReference>
<dbReference type="SUPFAM" id="SSF50677">
    <property type="entry name" value="ValRS/IleRS/LeuRS editing domain"/>
    <property type="match status" value="1"/>
</dbReference>
<evidence type="ECO:0000256" key="2">
    <source>
        <dbReference type="ARBA" id="ARBA00013164"/>
    </source>
</evidence>
<gene>
    <name evidence="13" type="ORF">NAS2_0533</name>
</gene>
<feature type="domain" description="Aminoacyl-tRNA synthetase class Ia" evidence="10">
    <location>
        <begin position="5"/>
        <end position="474"/>
    </location>
</feature>
<dbReference type="PANTHER" id="PTHR45794:SF1">
    <property type="entry name" value="LEUCINE--TRNA LIGASE, CYTOPLASMIC"/>
    <property type="match status" value="1"/>
</dbReference>